<feature type="transmembrane region" description="Helical" evidence="1">
    <location>
        <begin position="5"/>
        <end position="21"/>
    </location>
</feature>
<reference evidence="2 3" key="1">
    <citation type="submission" date="2018-05" db="EMBL/GenBank/DDBJ databases">
        <title>Brachybacterium sp. M1HQ-2T, whole genome shotgun sequence.</title>
        <authorList>
            <person name="Tuo L."/>
        </authorList>
    </citation>
    <scope>NUCLEOTIDE SEQUENCE [LARGE SCALE GENOMIC DNA]</scope>
    <source>
        <strain evidence="2 3">M1HQ-2</strain>
    </source>
</reference>
<accession>A0A2U2RMW2</accession>
<feature type="transmembrane region" description="Helical" evidence="1">
    <location>
        <begin position="89"/>
        <end position="107"/>
    </location>
</feature>
<keyword evidence="1" id="KW-0472">Membrane</keyword>
<keyword evidence="1" id="KW-0812">Transmembrane</keyword>
<evidence type="ECO:0000256" key="1">
    <source>
        <dbReference type="SAM" id="Phobius"/>
    </source>
</evidence>
<sequence>MRTPVYLLAIGSCLVLSWLFATRENWIGLALVLVGAVAYAVRLVTANRADRREAVAEAREQRPGTSAEQQALRTELGQMREAYERNRRVMLLISVVIAGLATIAWAWNPPLALALLLFAIPCLALAWRSTRAVRRIDQGLAGAR</sequence>
<name>A0A2U2RMW2_9MICO</name>
<comment type="caution">
    <text evidence="2">The sequence shown here is derived from an EMBL/GenBank/DDBJ whole genome shotgun (WGS) entry which is preliminary data.</text>
</comment>
<keyword evidence="3" id="KW-1185">Reference proteome</keyword>
<evidence type="ECO:0000313" key="2">
    <source>
        <dbReference type="EMBL" id="PWH07186.1"/>
    </source>
</evidence>
<organism evidence="2 3">
    <name type="scientific">Brachybacterium endophyticum</name>
    <dbReference type="NCBI Taxonomy" id="2182385"/>
    <lineage>
        <taxon>Bacteria</taxon>
        <taxon>Bacillati</taxon>
        <taxon>Actinomycetota</taxon>
        <taxon>Actinomycetes</taxon>
        <taxon>Micrococcales</taxon>
        <taxon>Dermabacteraceae</taxon>
        <taxon>Brachybacterium</taxon>
    </lineage>
</organism>
<proteinExistence type="predicted"/>
<keyword evidence="1" id="KW-1133">Transmembrane helix</keyword>
<dbReference type="EMBL" id="QFKX01000001">
    <property type="protein sequence ID" value="PWH07186.1"/>
    <property type="molecule type" value="Genomic_DNA"/>
</dbReference>
<feature type="transmembrane region" description="Helical" evidence="1">
    <location>
        <begin position="113"/>
        <end position="130"/>
    </location>
</feature>
<feature type="transmembrane region" description="Helical" evidence="1">
    <location>
        <begin position="27"/>
        <end position="45"/>
    </location>
</feature>
<evidence type="ECO:0000313" key="3">
    <source>
        <dbReference type="Proteomes" id="UP000245590"/>
    </source>
</evidence>
<protein>
    <submittedName>
        <fullName evidence="2">Uncharacterized protein</fullName>
    </submittedName>
</protein>
<dbReference type="AlphaFoldDB" id="A0A2U2RMW2"/>
<dbReference type="Proteomes" id="UP000245590">
    <property type="component" value="Unassembled WGS sequence"/>
</dbReference>
<gene>
    <name evidence="2" type="ORF">DEO23_00530</name>
</gene>